<evidence type="ECO:0000313" key="22">
    <source>
        <dbReference type="EMBL" id="MBB4175512.1"/>
    </source>
</evidence>
<dbReference type="GO" id="GO:0046872">
    <property type="term" value="F:metal ion binding"/>
    <property type="evidence" value="ECO:0007669"/>
    <property type="project" value="UniProtKB-UniRule"/>
</dbReference>
<name>A0A7W6MB31_9RHOB</name>
<dbReference type="Gene3D" id="3.40.50.10260">
    <property type="entry name" value="YjeF N-terminal domain"/>
    <property type="match status" value="1"/>
</dbReference>
<dbReference type="SUPFAM" id="SSF53613">
    <property type="entry name" value="Ribokinase-like"/>
    <property type="match status" value="1"/>
</dbReference>
<comment type="caution">
    <text evidence="22">The sequence shown here is derived from an EMBL/GenBank/DDBJ whole genome shotgun (WGS) entry which is preliminary data.</text>
</comment>
<evidence type="ECO:0000256" key="17">
    <source>
        <dbReference type="HAMAP-Rule" id="MF_01965"/>
    </source>
</evidence>
<proteinExistence type="inferred from homology"/>
<evidence type="ECO:0000256" key="14">
    <source>
        <dbReference type="ARBA" id="ARBA00025153"/>
    </source>
</evidence>
<dbReference type="AlphaFoldDB" id="A0A7W6MB31"/>
<comment type="caution">
    <text evidence="18">Lacks conserved residue(s) required for the propagation of feature annotation.</text>
</comment>
<dbReference type="SUPFAM" id="SSF64153">
    <property type="entry name" value="YjeF N-terminal domain-like"/>
    <property type="match status" value="1"/>
</dbReference>
<keyword evidence="12 17" id="KW-0456">Lyase</keyword>
<dbReference type="GO" id="GO:0016301">
    <property type="term" value="F:kinase activity"/>
    <property type="evidence" value="ECO:0007669"/>
    <property type="project" value="UniProtKB-KW"/>
</dbReference>
<comment type="function">
    <text evidence="14 19">Bifunctional enzyme that catalyzes the epimerization of the S- and R-forms of NAD(P)HX and the dehydration of the S-form of NAD(P)HX at the expense of ADP, which is converted to AMP. This allows the repair of both epimers of NAD(P)HX, a damaged form of NAD(P)H that is a result of enzymatic or heat-dependent hydration.</text>
</comment>
<comment type="similarity">
    <text evidence="3 19">In the N-terminal section; belongs to the NnrE/AIBP family.</text>
</comment>
<dbReference type="GO" id="GO:0052855">
    <property type="term" value="F:ADP-dependent NAD(P)H-hydrate dehydratase activity"/>
    <property type="evidence" value="ECO:0007669"/>
    <property type="project" value="UniProtKB-UniRule"/>
</dbReference>
<evidence type="ECO:0000256" key="3">
    <source>
        <dbReference type="ARBA" id="ARBA00006001"/>
    </source>
</evidence>
<dbReference type="GO" id="GO:0052856">
    <property type="term" value="F:NAD(P)HX epimerase activity"/>
    <property type="evidence" value="ECO:0007669"/>
    <property type="project" value="UniProtKB-UniRule"/>
</dbReference>
<accession>A0A7W6MB31</accession>
<dbReference type="GO" id="GO:0110051">
    <property type="term" value="P:metabolite repair"/>
    <property type="evidence" value="ECO:0007669"/>
    <property type="project" value="TreeGrafter"/>
</dbReference>
<keyword evidence="6 17" id="KW-0547">Nucleotide-binding</keyword>
<dbReference type="InterPro" id="IPR036652">
    <property type="entry name" value="YjeF_N_dom_sf"/>
</dbReference>
<dbReference type="NCBIfam" id="TIGR00196">
    <property type="entry name" value="yjeF_cterm"/>
    <property type="match status" value="1"/>
</dbReference>
<feature type="binding site" evidence="17">
    <location>
        <position position="362"/>
    </location>
    <ligand>
        <name>(6S)-NADPHX</name>
        <dbReference type="ChEBI" id="CHEBI:64076"/>
    </ligand>
</feature>
<dbReference type="PIRSF" id="PIRSF017184">
    <property type="entry name" value="Nnr"/>
    <property type="match status" value="1"/>
</dbReference>
<dbReference type="OrthoDB" id="9806925at2"/>
<evidence type="ECO:0000256" key="10">
    <source>
        <dbReference type="ARBA" id="ARBA00023027"/>
    </source>
</evidence>
<reference evidence="22 23" key="1">
    <citation type="submission" date="2020-08" db="EMBL/GenBank/DDBJ databases">
        <title>Genomic Encyclopedia of Type Strains, Phase IV (KMG-IV): sequencing the most valuable type-strain genomes for metagenomic binning, comparative biology and taxonomic classification.</title>
        <authorList>
            <person name="Goeker M."/>
        </authorList>
    </citation>
    <scope>NUCLEOTIDE SEQUENCE [LARGE SCALE GENOMIC DNA]</scope>
    <source>
        <strain evidence="22 23">DSM 101015</strain>
    </source>
</reference>
<protein>
    <recommendedName>
        <fullName evidence="19">Bifunctional NAD(P)H-hydrate repair enzyme</fullName>
    </recommendedName>
    <alternativeName>
        <fullName evidence="19">Nicotinamide nucleotide repair protein</fullName>
    </alternativeName>
    <domain>
        <recommendedName>
            <fullName evidence="19">ADP-dependent (S)-NAD(P)H-hydrate dehydratase</fullName>
            <ecNumber evidence="19">4.2.1.136</ecNumber>
        </recommendedName>
        <alternativeName>
            <fullName evidence="19">ADP-dependent NAD(P)HX dehydratase</fullName>
        </alternativeName>
    </domain>
    <domain>
        <recommendedName>
            <fullName evidence="19">NAD(P)H-hydrate epimerase</fullName>
            <ecNumber evidence="19">5.1.99.6</ecNumber>
        </recommendedName>
    </domain>
</protein>
<dbReference type="InterPro" id="IPR004443">
    <property type="entry name" value="YjeF_N_dom"/>
</dbReference>
<dbReference type="NCBIfam" id="TIGR00197">
    <property type="entry name" value="yjeF_nterm"/>
    <property type="match status" value="1"/>
</dbReference>
<keyword evidence="22" id="KW-0808">Transferase</keyword>
<dbReference type="PROSITE" id="PS51383">
    <property type="entry name" value="YJEF_C_3"/>
    <property type="match status" value="1"/>
</dbReference>
<dbReference type="EC" id="4.2.1.136" evidence="19"/>
<dbReference type="InterPro" id="IPR000631">
    <property type="entry name" value="CARKD"/>
</dbReference>
<evidence type="ECO:0000256" key="4">
    <source>
        <dbReference type="ARBA" id="ARBA00009524"/>
    </source>
</evidence>
<evidence type="ECO:0000256" key="13">
    <source>
        <dbReference type="ARBA" id="ARBA00023268"/>
    </source>
</evidence>
<evidence type="ECO:0000256" key="5">
    <source>
        <dbReference type="ARBA" id="ARBA00022723"/>
    </source>
</evidence>
<evidence type="ECO:0000256" key="11">
    <source>
        <dbReference type="ARBA" id="ARBA00023235"/>
    </source>
</evidence>
<keyword evidence="5 18" id="KW-0479">Metal-binding</keyword>
<comment type="similarity">
    <text evidence="18">Belongs to the NnrE/AIBP family.</text>
</comment>
<dbReference type="GO" id="GO:0005524">
    <property type="term" value="F:ATP binding"/>
    <property type="evidence" value="ECO:0007669"/>
    <property type="project" value="UniProtKB-UniRule"/>
</dbReference>
<organism evidence="22 23">
    <name type="scientific">Sulfitobacter noctilucicola</name>
    <dbReference type="NCBI Taxonomy" id="1342301"/>
    <lineage>
        <taxon>Bacteria</taxon>
        <taxon>Pseudomonadati</taxon>
        <taxon>Pseudomonadota</taxon>
        <taxon>Alphaproteobacteria</taxon>
        <taxon>Rhodobacterales</taxon>
        <taxon>Roseobacteraceae</taxon>
        <taxon>Sulfitobacter</taxon>
    </lineage>
</organism>
<comment type="cofactor">
    <cofactor evidence="18 19">
        <name>K(+)</name>
        <dbReference type="ChEBI" id="CHEBI:29103"/>
    </cofactor>
    <text evidence="18 19">Binds 1 potassium ion per subunit.</text>
</comment>
<dbReference type="HAMAP" id="MF_01966">
    <property type="entry name" value="NADHX_epimerase"/>
    <property type="match status" value="1"/>
</dbReference>
<keyword evidence="22" id="KW-0418">Kinase</keyword>
<evidence type="ECO:0000256" key="8">
    <source>
        <dbReference type="ARBA" id="ARBA00022857"/>
    </source>
</evidence>
<feature type="domain" description="YjeF C-terminal" evidence="20">
    <location>
        <begin position="265"/>
        <end position="550"/>
    </location>
</feature>
<feature type="binding site" evidence="17">
    <location>
        <begin position="460"/>
        <end position="464"/>
    </location>
    <ligand>
        <name>AMP</name>
        <dbReference type="ChEBI" id="CHEBI:456215"/>
    </ligand>
</feature>
<feature type="binding site" evidence="17">
    <location>
        <position position="300"/>
    </location>
    <ligand>
        <name>(6S)-NADPHX</name>
        <dbReference type="ChEBI" id="CHEBI:64076"/>
    </ligand>
</feature>
<feature type="binding site" evidence="18">
    <location>
        <begin position="62"/>
        <end position="66"/>
    </location>
    <ligand>
        <name>(6S)-NADPHX</name>
        <dbReference type="ChEBI" id="CHEBI:64076"/>
    </ligand>
</feature>
<gene>
    <name evidence="18" type="primary">nnrE</name>
    <name evidence="17" type="synonym">nnrD</name>
    <name evidence="22" type="ORF">GGR93_003305</name>
</gene>
<dbReference type="RefSeq" id="WP_025056539.1">
    <property type="nucleotide sequence ID" value="NZ_JACIFU010000004.1"/>
</dbReference>
<evidence type="ECO:0000256" key="2">
    <source>
        <dbReference type="ARBA" id="ARBA00000909"/>
    </source>
</evidence>
<dbReference type="GO" id="GO:0046496">
    <property type="term" value="P:nicotinamide nucleotide metabolic process"/>
    <property type="evidence" value="ECO:0007669"/>
    <property type="project" value="UniProtKB-UniRule"/>
</dbReference>
<feature type="domain" description="YjeF N-terminal" evidence="21">
    <location>
        <begin position="10"/>
        <end position="238"/>
    </location>
</feature>
<evidence type="ECO:0000256" key="16">
    <source>
        <dbReference type="ARBA" id="ARBA00049209"/>
    </source>
</evidence>
<dbReference type="HAMAP" id="MF_01965">
    <property type="entry name" value="NADHX_dehydratase"/>
    <property type="match status" value="1"/>
</dbReference>
<dbReference type="EMBL" id="JACIFU010000004">
    <property type="protein sequence ID" value="MBB4175512.1"/>
    <property type="molecule type" value="Genomic_DNA"/>
</dbReference>
<feature type="binding site" evidence="18">
    <location>
        <position position="167"/>
    </location>
    <ligand>
        <name>(6S)-NADPHX</name>
        <dbReference type="ChEBI" id="CHEBI:64076"/>
    </ligand>
</feature>
<comment type="subunit">
    <text evidence="17">Homotetramer.</text>
</comment>
<evidence type="ECO:0000259" key="20">
    <source>
        <dbReference type="PROSITE" id="PS51383"/>
    </source>
</evidence>
<comment type="function">
    <text evidence="18">Catalyzes the epimerization of the S- and R-forms of NAD(P)HX, a damaged form of NAD(P)H that is a result of enzymatic or heat-dependent hydration. This is a prerequisite for the S-specific NAD(P)H-hydrate dehydratase to allow the repair of both epimers of NAD(P)HX.</text>
</comment>
<comment type="catalytic activity">
    <reaction evidence="15 17 19">
        <text>(6S)-NADHX + ADP = AMP + phosphate + NADH + H(+)</text>
        <dbReference type="Rhea" id="RHEA:32223"/>
        <dbReference type="ChEBI" id="CHEBI:15378"/>
        <dbReference type="ChEBI" id="CHEBI:43474"/>
        <dbReference type="ChEBI" id="CHEBI:57945"/>
        <dbReference type="ChEBI" id="CHEBI:64074"/>
        <dbReference type="ChEBI" id="CHEBI:456215"/>
        <dbReference type="ChEBI" id="CHEBI:456216"/>
        <dbReference type="EC" id="4.2.1.136"/>
    </reaction>
</comment>
<keyword evidence="10 17" id="KW-0520">NAD</keyword>
<comment type="similarity">
    <text evidence="17">Belongs to the NnrD/CARKD family.</text>
</comment>
<comment type="function">
    <text evidence="17">Catalyzes the dehydration of the S-form of NAD(P)HX at the expense of ADP, which is converted to AMP. Together with NAD(P)HX epimerase, which catalyzes the epimerization of the S- and R-forms, the enzyme allows the repair of both epimers of NAD(P)HX, a damaged form of NAD(P)H that is a result of enzymatic or heat-dependent hydration.</text>
</comment>
<dbReference type="InterPro" id="IPR030677">
    <property type="entry name" value="Nnr"/>
</dbReference>
<keyword evidence="7 17" id="KW-0067">ATP-binding</keyword>
<feature type="binding site" evidence="17">
    <location>
        <position position="421"/>
    </location>
    <ligand>
        <name>(6S)-NADPHX</name>
        <dbReference type="ChEBI" id="CHEBI:64076"/>
    </ligand>
</feature>
<dbReference type="PROSITE" id="PS51385">
    <property type="entry name" value="YJEF_N"/>
    <property type="match status" value="1"/>
</dbReference>
<dbReference type="Pfam" id="PF03853">
    <property type="entry name" value="YjeF_N"/>
    <property type="match status" value="1"/>
</dbReference>
<keyword evidence="9 18" id="KW-0630">Potassium</keyword>
<keyword evidence="11 18" id="KW-0413">Isomerase</keyword>
<comment type="catalytic activity">
    <reaction evidence="16 17 19">
        <text>(6S)-NADPHX + ADP = AMP + phosphate + NADPH + H(+)</text>
        <dbReference type="Rhea" id="RHEA:32235"/>
        <dbReference type="ChEBI" id="CHEBI:15378"/>
        <dbReference type="ChEBI" id="CHEBI:43474"/>
        <dbReference type="ChEBI" id="CHEBI:57783"/>
        <dbReference type="ChEBI" id="CHEBI:64076"/>
        <dbReference type="ChEBI" id="CHEBI:456215"/>
        <dbReference type="ChEBI" id="CHEBI:456216"/>
        <dbReference type="EC" id="4.2.1.136"/>
    </reaction>
</comment>
<comment type="catalytic activity">
    <reaction evidence="2 18 19">
        <text>(6R)-NADPHX = (6S)-NADPHX</text>
        <dbReference type="Rhea" id="RHEA:32227"/>
        <dbReference type="ChEBI" id="CHEBI:64076"/>
        <dbReference type="ChEBI" id="CHEBI:64077"/>
        <dbReference type="EC" id="5.1.99.6"/>
    </reaction>
</comment>
<dbReference type="InterPro" id="IPR017953">
    <property type="entry name" value="Carbohydrate_kinase_pred_CS"/>
</dbReference>
<comment type="cofactor">
    <cofactor evidence="17">
        <name>Mg(2+)</name>
        <dbReference type="ChEBI" id="CHEBI:18420"/>
    </cofactor>
</comment>
<keyword evidence="23" id="KW-1185">Reference proteome</keyword>
<dbReference type="Proteomes" id="UP000565745">
    <property type="component" value="Unassembled WGS sequence"/>
</dbReference>
<feature type="binding site" evidence="18">
    <location>
        <position position="128"/>
    </location>
    <ligand>
        <name>K(+)</name>
        <dbReference type="ChEBI" id="CHEBI:29103"/>
    </ligand>
</feature>
<comment type="similarity">
    <text evidence="4 19">In the C-terminal section; belongs to the NnrD/CARKD family.</text>
</comment>
<evidence type="ECO:0000256" key="1">
    <source>
        <dbReference type="ARBA" id="ARBA00000013"/>
    </source>
</evidence>
<keyword evidence="13" id="KW-0511">Multifunctional enzyme</keyword>
<evidence type="ECO:0000256" key="12">
    <source>
        <dbReference type="ARBA" id="ARBA00023239"/>
    </source>
</evidence>
<sequence>MTELLTSAQMRSIEDAEMSSGAVTGLDLMERAGQGVVDAIFAQWPKFATGRHLALVLCGPGNNGGDGFVIARLLDAAGWTVRVHFSGDTQGRSGDARVNHGKWSAHHPVAPLTLATVMAGPRPDLIVDAVFGTGITRPLSDDLSAVLDAGMKKVWSKPHEIRKVAVDAPSGLNLDTGFVPSDRNLPDDDAGALPQYLNAADLTVAFHAAKLGHYLGMGPALCGTLKVVDIGLGRPGDERAIIGTAPDAERVRLVEPQFMGRPLPSRIWPGQCIGRSQYNSHKYDHGHAIVFAGGVGKGGAARLAARAALRIGAGLVTVVCPPSALIENACHLDAIMLSALGKDENLDAVADDRASAFVVGPGLGVGQHTRRRVLDVLDRREQRNDQRAPAVVLDADALTSFSDDPSVLFGKVHSRTILTPHEGEFGRLFPDLSQSSRIGKSKVDAVREAADRAGCVILLKGSDTVIAQPGGGASVHSTAYGRKAPWLATAGAGDVLAGMIGGMAAPATSPDIFEVAEAAVYLHVETARAFGPGLIAEDLPETLPQVFRNLGL</sequence>
<dbReference type="PROSITE" id="PS01050">
    <property type="entry name" value="YJEF_C_2"/>
    <property type="match status" value="1"/>
</dbReference>
<evidence type="ECO:0000256" key="15">
    <source>
        <dbReference type="ARBA" id="ARBA00048238"/>
    </source>
</evidence>
<feature type="binding site" evidence="17">
    <location>
        <position position="493"/>
    </location>
    <ligand>
        <name>AMP</name>
        <dbReference type="ChEBI" id="CHEBI:456215"/>
    </ligand>
</feature>
<comment type="catalytic activity">
    <reaction evidence="1 18 19">
        <text>(6R)-NADHX = (6S)-NADHX</text>
        <dbReference type="Rhea" id="RHEA:32215"/>
        <dbReference type="ChEBI" id="CHEBI:64074"/>
        <dbReference type="ChEBI" id="CHEBI:64075"/>
        <dbReference type="EC" id="5.1.99.6"/>
    </reaction>
</comment>
<evidence type="ECO:0000259" key="21">
    <source>
        <dbReference type="PROSITE" id="PS51385"/>
    </source>
</evidence>
<dbReference type="CDD" id="cd01171">
    <property type="entry name" value="YXKO-related"/>
    <property type="match status" value="1"/>
</dbReference>
<feature type="binding site" evidence="18">
    <location>
        <begin position="132"/>
        <end position="138"/>
    </location>
    <ligand>
        <name>(6S)-NADPHX</name>
        <dbReference type="ChEBI" id="CHEBI:64076"/>
    </ligand>
</feature>
<feature type="binding site" evidence="18">
    <location>
        <position position="170"/>
    </location>
    <ligand>
        <name>K(+)</name>
        <dbReference type="ChEBI" id="CHEBI:29103"/>
    </ligand>
</feature>
<dbReference type="PANTHER" id="PTHR12592:SF0">
    <property type="entry name" value="ATP-DEPENDENT (S)-NAD(P)H-HYDRATE DEHYDRATASE"/>
    <property type="match status" value="1"/>
</dbReference>
<evidence type="ECO:0000256" key="7">
    <source>
        <dbReference type="ARBA" id="ARBA00022840"/>
    </source>
</evidence>
<evidence type="ECO:0000256" key="18">
    <source>
        <dbReference type="HAMAP-Rule" id="MF_01966"/>
    </source>
</evidence>
<keyword evidence="8 17" id="KW-0521">NADP</keyword>
<dbReference type="Gene3D" id="3.40.1190.20">
    <property type="match status" value="1"/>
</dbReference>
<dbReference type="EC" id="5.1.99.6" evidence="19"/>
<dbReference type="InterPro" id="IPR029056">
    <property type="entry name" value="Ribokinase-like"/>
</dbReference>
<evidence type="ECO:0000313" key="23">
    <source>
        <dbReference type="Proteomes" id="UP000565745"/>
    </source>
</evidence>
<feature type="binding site" evidence="17">
    <location>
        <position position="494"/>
    </location>
    <ligand>
        <name>(6S)-NADPHX</name>
        <dbReference type="ChEBI" id="CHEBI:64076"/>
    </ligand>
</feature>
<feature type="binding site" evidence="18">
    <location>
        <position position="63"/>
    </location>
    <ligand>
        <name>K(+)</name>
        <dbReference type="ChEBI" id="CHEBI:29103"/>
    </ligand>
</feature>
<dbReference type="PANTHER" id="PTHR12592">
    <property type="entry name" value="ATP-DEPENDENT (S)-NAD(P)H-HYDRATE DEHYDRATASE FAMILY MEMBER"/>
    <property type="match status" value="1"/>
</dbReference>
<evidence type="ECO:0000256" key="19">
    <source>
        <dbReference type="PIRNR" id="PIRNR017184"/>
    </source>
</evidence>
<evidence type="ECO:0000256" key="9">
    <source>
        <dbReference type="ARBA" id="ARBA00022958"/>
    </source>
</evidence>
<dbReference type="Pfam" id="PF01256">
    <property type="entry name" value="Carb_kinase"/>
    <property type="match status" value="1"/>
</dbReference>
<evidence type="ECO:0000256" key="6">
    <source>
        <dbReference type="ARBA" id="ARBA00022741"/>
    </source>
</evidence>